<proteinExistence type="predicted"/>
<dbReference type="InterPro" id="IPR036691">
    <property type="entry name" value="Endo/exonu/phosph_ase_sf"/>
</dbReference>
<dbReference type="Proteomes" id="UP000325577">
    <property type="component" value="Linkage Group LG1"/>
</dbReference>
<dbReference type="PANTHER" id="PTHR33710:SF86">
    <property type="entry name" value="VIRAL MOVEMENT PROTEIN"/>
    <property type="match status" value="1"/>
</dbReference>
<protein>
    <recommendedName>
        <fullName evidence="3">Endonuclease/exonuclease/phosphatase domain-containing protein</fullName>
    </recommendedName>
</protein>
<evidence type="ECO:0000313" key="2">
    <source>
        <dbReference type="Proteomes" id="UP000325577"/>
    </source>
</evidence>
<name>A0A5J5BW92_9ASTE</name>
<dbReference type="Gene3D" id="3.60.10.10">
    <property type="entry name" value="Endonuclease/exonuclease/phosphatase"/>
    <property type="match status" value="1"/>
</dbReference>
<organism evidence="1 2">
    <name type="scientific">Nyssa sinensis</name>
    <dbReference type="NCBI Taxonomy" id="561372"/>
    <lineage>
        <taxon>Eukaryota</taxon>
        <taxon>Viridiplantae</taxon>
        <taxon>Streptophyta</taxon>
        <taxon>Embryophyta</taxon>
        <taxon>Tracheophyta</taxon>
        <taxon>Spermatophyta</taxon>
        <taxon>Magnoliopsida</taxon>
        <taxon>eudicotyledons</taxon>
        <taxon>Gunneridae</taxon>
        <taxon>Pentapetalae</taxon>
        <taxon>asterids</taxon>
        <taxon>Cornales</taxon>
        <taxon>Nyssaceae</taxon>
        <taxon>Nyssa</taxon>
    </lineage>
</organism>
<accession>A0A5J5BW92</accession>
<sequence length="186" mass="21381">MIPTTMLPLVDSCKFSSEDGVLESRPAIDTQGQLTRTSEHSLRKWKRRARAGGVYGASSLGEQVSVPENNTMILYDHEKLGASHRPLWQMRDFRSVLNDCGLRDLSYCGFDFTWSNNRALPHSIGERLDRFVVSMDWMNAFSMASVFHPSSYYSDHWPMWMDTKTDGRTNQASRKKKFRFEANVDS</sequence>
<dbReference type="PANTHER" id="PTHR33710">
    <property type="entry name" value="BNAC02G09200D PROTEIN"/>
    <property type="match status" value="1"/>
</dbReference>
<reference evidence="1 2" key="1">
    <citation type="submission" date="2019-09" db="EMBL/GenBank/DDBJ databases">
        <title>A chromosome-level genome assembly of the Chinese tupelo Nyssa sinensis.</title>
        <authorList>
            <person name="Yang X."/>
            <person name="Kang M."/>
            <person name="Yang Y."/>
            <person name="Xiong H."/>
            <person name="Wang M."/>
            <person name="Zhang Z."/>
            <person name="Wang Z."/>
            <person name="Wu H."/>
            <person name="Ma T."/>
            <person name="Liu J."/>
            <person name="Xi Z."/>
        </authorList>
    </citation>
    <scope>NUCLEOTIDE SEQUENCE [LARGE SCALE GENOMIC DNA]</scope>
    <source>
        <strain evidence="1">J267</strain>
        <tissue evidence="1">Leaf</tissue>
    </source>
</reference>
<evidence type="ECO:0000313" key="1">
    <source>
        <dbReference type="EMBL" id="KAA8547289.1"/>
    </source>
</evidence>
<dbReference type="EMBL" id="CM018032">
    <property type="protein sequence ID" value="KAA8547289.1"/>
    <property type="molecule type" value="Genomic_DNA"/>
</dbReference>
<dbReference type="AlphaFoldDB" id="A0A5J5BW92"/>
<gene>
    <name evidence="1" type="ORF">F0562_003847</name>
</gene>
<dbReference type="SUPFAM" id="SSF56219">
    <property type="entry name" value="DNase I-like"/>
    <property type="match status" value="1"/>
</dbReference>
<evidence type="ECO:0008006" key="3">
    <source>
        <dbReference type="Google" id="ProtNLM"/>
    </source>
</evidence>
<dbReference type="OrthoDB" id="1750912at2759"/>
<keyword evidence="2" id="KW-1185">Reference proteome</keyword>